<sequence length="68" mass="6999">MLRNLRRLGFIGGVVALARSPQGQRAIAKARAWASDPANQAKIKSLAGKVTGSRGRSAGSVTGPGRTV</sequence>
<accession>A0A917T2L6</accession>
<dbReference type="AlphaFoldDB" id="A0A917T2L6"/>
<dbReference type="EMBL" id="BMNA01000005">
    <property type="protein sequence ID" value="GGM07097.1"/>
    <property type="molecule type" value="Genomic_DNA"/>
</dbReference>
<keyword evidence="3" id="KW-1185">Reference proteome</keyword>
<gene>
    <name evidence="2" type="ORF">GCM10011594_28880</name>
</gene>
<comment type="caution">
    <text evidence="2">The sequence shown here is derived from an EMBL/GenBank/DDBJ whole genome shotgun (WGS) entry which is preliminary data.</text>
</comment>
<reference evidence="2" key="2">
    <citation type="submission" date="2020-09" db="EMBL/GenBank/DDBJ databases">
        <authorList>
            <person name="Sun Q."/>
            <person name="Zhou Y."/>
        </authorList>
    </citation>
    <scope>NUCLEOTIDE SEQUENCE</scope>
    <source>
        <strain evidence="2">CGMCC 4.7308</strain>
    </source>
</reference>
<evidence type="ECO:0000313" key="3">
    <source>
        <dbReference type="Proteomes" id="UP000655208"/>
    </source>
</evidence>
<evidence type="ECO:0000256" key="1">
    <source>
        <dbReference type="SAM" id="MobiDB-lite"/>
    </source>
</evidence>
<evidence type="ECO:0000313" key="2">
    <source>
        <dbReference type="EMBL" id="GGM07097.1"/>
    </source>
</evidence>
<dbReference type="RefSeq" id="WP_188942655.1">
    <property type="nucleotide sequence ID" value="NZ_BMNA01000005.1"/>
</dbReference>
<dbReference type="Proteomes" id="UP000655208">
    <property type="component" value="Unassembled WGS sequence"/>
</dbReference>
<name>A0A917T2L6_9ACTN</name>
<feature type="region of interest" description="Disordered" evidence="1">
    <location>
        <begin position="45"/>
        <end position="68"/>
    </location>
</feature>
<proteinExistence type="predicted"/>
<protein>
    <submittedName>
        <fullName evidence="2">Uncharacterized protein</fullName>
    </submittedName>
</protein>
<reference evidence="2" key="1">
    <citation type="journal article" date="2014" name="Int. J. Syst. Evol. Microbiol.">
        <title>Complete genome sequence of Corynebacterium casei LMG S-19264T (=DSM 44701T), isolated from a smear-ripened cheese.</title>
        <authorList>
            <consortium name="US DOE Joint Genome Institute (JGI-PGF)"/>
            <person name="Walter F."/>
            <person name="Albersmeier A."/>
            <person name="Kalinowski J."/>
            <person name="Ruckert C."/>
        </authorList>
    </citation>
    <scope>NUCLEOTIDE SEQUENCE</scope>
    <source>
        <strain evidence="2">CGMCC 4.7308</strain>
    </source>
</reference>
<organism evidence="2 3">
    <name type="scientific">Nakamurella endophytica</name>
    <dbReference type="NCBI Taxonomy" id="1748367"/>
    <lineage>
        <taxon>Bacteria</taxon>
        <taxon>Bacillati</taxon>
        <taxon>Actinomycetota</taxon>
        <taxon>Actinomycetes</taxon>
        <taxon>Nakamurellales</taxon>
        <taxon>Nakamurellaceae</taxon>
        <taxon>Nakamurella</taxon>
    </lineage>
</organism>